<dbReference type="RefSeq" id="WP_167695923.1">
    <property type="nucleotide sequence ID" value="NZ_CP118185.1"/>
</dbReference>
<evidence type="ECO:0000313" key="3">
    <source>
        <dbReference type="EMBL" id="NIZ69847.1"/>
    </source>
</evidence>
<sequence length="290" mass="31737">MVKTVLKRMWWLVALMALVACNPKNSTPDDGGKDNGGLDNGGNDNGGNDNGGNDNGGNDNGGNDNGGNDNGGNDNGGNDNGGNDNGGNDNGGNDNGGNDNGGNDNVEIGKVDFDFNFIRGEYPIPERMVDGWINIAYTLVPVDRLDDFKLVFNENAQFFSAEQREQAYKSFGGITTDIEVTIFPSTPLKTLSIDMREGGSPHYARLGRASQLIRRGNGIYIASPLKHDFRSWLTTDSDIKSIRLSVGEEFYVMWGLLISTNYLDYEFYMPLNSDHSVAQLDKFFRFRVES</sequence>
<evidence type="ECO:0000256" key="2">
    <source>
        <dbReference type="SAM" id="SignalP"/>
    </source>
</evidence>
<proteinExistence type="predicted"/>
<evidence type="ECO:0000313" key="4">
    <source>
        <dbReference type="Proteomes" id="UP000778951"/>
    </source>
</evidence>
<name>A0A968KX11_9SPIO</name>
<dbReference type="AlphaFoldDB" id="A0A968KX11"/>
<comment type="caution">
    <text evidence="3">The sequence shown here is derived from an EMBL/GenBank/DDBJ whole genome shotgun (WGS) entry which is preliminary data.</text>
</comment>
<protein>
    <submittedName>
        <fullName evidence="3">Uncharacterized protein</fullName>
    </submittedName>
</protein>
<reference evidence="3" key="1">
    <citation type="submission" date="2020-03" db="EMBL/GenBank/DDBJ databases">
        <title>Spirochaetal bacteria isolated from arthropods constitute a novel genus Entomospira genus novum within the order Spirochaetales.</title>
        <authorList>
            <person name="Grana-Miraglia L."/>
            <person name="Sikutova S."/>
            <person name="Fingerle V."/>
            <person name="Sing A."/>
            <person name="Castillo-Ramirez S."/>
            <person name="Margos G."/>
            <person name="Rudolf I."/>
        </authorList>
    </citation>
    <scope>NUCLEOTIDE SEQUENCE</scope>
    <source>
        <strain evidence="3">BR149</strain>
    </source>
</reference>
<dbReference type="EMBL" id="JAATLM010000001">
    <property type="protein sequence ID" value="NIZ69847.1"/>
    <property type="molecule type" value="Genomic_DNA"/>
</dbReference>
<accession>A0A968KX11</accession>
<dbReference type="PROSITE" id="PS51257">
    <property type="entry name" value="PROKAR_LIPOPROTEIN"/>
    <property type="match status" value="1"/>
</dbReference>
<feature type="signal peptide" evidence="2">
    <location>
        <begin position="1"/>
        <end position="26"/>
    </location>
</feature>
<keyword evidence="2" id="KW-0732">Signal</keyword>
<dbReference type="Proteomes" id="UP000778951">
    <property type="component" value="Unassembled WGS sequence"/>
</dbReference>
<keyword evidence="4" id="KW-1185">Reference proteome</keyword>
<feature type="compositionally biased region" description="Gly residues" evidence="1">
    <location>
        <begin position="34"/>
        <end position="100"/>
    </location>
</feature>
<organism evidence="3 4">
    <name type="scientific">Entomospira culicis</name>
    <dbReference type="NCBI Taxonomy" id="2719989"/>
    <lineage>
        <taxon>Bacteria</taxon>
        <taxon>Pseudomonadati</taxon>
        <taxon>Spirochaetota</taxon>
        <taxon>Spirochaetia</taxon>
        <taxon>Spirochaetales</taxon>
        <taxon>Spirochaetaceae</taxon>
        <taxon>Entomospira</taxon>
    </lineage>
</organism>
<gene>
    <name evidence="3" type="ORF">HCT48_06445</name>
</gene>
<feature type="chain" id="PRO_5037951571" evidence="2">
    <location>
        <begin position="27"/>
        <end position="290"/>
    </location>
</feature>
<feature type="region of interest" description="Disordered" evidence="1">
    <location>
        <begin position="26"/>
        <end position="105"/>
    </location>
</feature>
<evidence type="ECO:0000256" key="1">
    <source>
        <dbReference type="SAM" id="MobiDB-lite"/>
    </source>
</evidence>